<name>R4PUM9_9BACT</name>
<reference evidence="2 3" key="1">
    <citation type="journal article" date="2013" name="Nat. Biotechnol.">
        <title>Genome sequences of rare, uncultured bacteria obtained by differential coverage binning of multiple metagenomes.</title>
        <authorList>
            <person name="Albertsen M."/>
            <person name="Hugenholtz P."/>
            <person name="Skarshewski A."/>
            <person name="Nielsen K.L."/>
            <person name="Tyson G.W."/>
            <person name="Nielsen P.H."/>
        </authorList>
    </citation>
    <scope>NUCLEOTIDE SEQUENCE [LARGE SCALE GENOMIC DNA]</scope>
    <source>
        <strain evidence="2">TM71</strain>
    </source>
</reference>
<protein>
    <recommendedName>
        <fullName evidence="4">50S ribosomal protein L32</fullName>
    </recommendedName>
</protein>
<dbReference type="Proteomes" id="UP000013893">
    <property type="component" value="Chromosome"/>
</dbReference>
<dbReference type="RefSeq" id="WP_015641305.1">
    <property type="nucleotide sequence ID" value="NC_021219.1"/>
</dbReference>
<organism evidence="2 3">
    <name type="scientific">Candidatus Saccharimonas aalborgensis</name>
    <dbReference type="NCBI Taxonomy" id="1332188"/>
    <lineage>
        <taxon>Bacteria</taxon>
        <taxon>Candidatus Saccharimonadota</taxon>
        <taxon>Candidatus Saccharimonadia</taxon>
        <taxon>Candidatus Saccharimonadales</taxon>
        <taxon>Candidatus Saccharimonadaceae</taxon>
        <taxon>Candidatus Saccharimonas</taxon>
    </lineage>
</organism>
<evidence type="ECO:0000313" key="2">
    <source>
        <dbReference type="EMBL" id="AGL61855.1"/>
    </source>
</evidence>
<feature type="region of interest" description="Disordered" evidence="1">
    <location>
        <begin position="28"/>
        <end position="47"/>
    </location>
</feature>
<evidence type="ECO:0000313" key="3">
    <source>
        <dbReference type="Proteomes" id="UP000013893"/>
    </source>
</evidence>
<dbReference type="HOGENOM" id="CLU_3165928_0_0_0"/>
<dbReference type="OrthoDB" id="9812914at2"/>
<sequence length="47" mass="5298">MAQPKKQTSPRKTGLRRSHLVLKLARKVNATSPVKVRTTKNETGKKK</sequence>
<gene>
    <name evidence="2" type="ORF">L336_0144</name>
</gene>
<dbReference type="KEGG" id="saal:L336_0144"/>
<evidence type="ECO:0000256" key="1">
    <source>
        <dbReference type="SAM" id="MobiDB-lite"/>
    </source>
</evidence>
<evidence type="ECO:0008006" key="4">
    <source>
        <dbReference type="Google" id="ProtNLM"/>
    </source>
</evidence>
<keyword evidence="3" id="KW-1185">Reference proteome</keyword>
<dbReference type="STRING" id="1332188.L336_0144"/>
<proteinExistence type="predicted"/>
<dbReference type="EMBL" id="CP005957">
    <property type="protein sequence ID" value="AGL61855.1"/>
    <property type="molecule type" value="Genomic_DNA"/>
</dbReference>
<accession>R4PUM9</accession>
<dbReference type="AlphaFoldDB" id="R4PUM9"/>